<dbReference type="OrthoDB" id="1746739at2759"/>
<dbReference type="InterPro" id="IPR038491">
    <property type="entry name" value="Velvet_dom_sf"/>
</dbReference>
<keyword evidence="2" id="KW-0805">Transcription regulation</keyword>
<proteinExistence type="predicted"/>
<comment type="subcellular location">
    <subcellularLocation>
        <location evidence="1">Nucleus</location>
    </subcellularLocation>
</comment>
<gene>
    <name evidence="7" type="ORF">LPJ61_001440</name>
</gene>
<dbReference type="Proteomes" id="UP001143981">
    <property type="component" value="Unassembled WGS sequence"/>
</dbReference>
<feature type="compositionally biased region" description="Polar residues" evidence="5">
    <location>
        <begin position="72"/>
        <end position="85"/>
    </location>
</feature>
<keyword evidence="3" id="KW-0804">Transcription</keyword>
<dbReference type="PROSITE" id="PS51821">
    <property type="entry name" value="VELVET"/>
    <property type="match status" value="1"/>
</dbReference>
<dbReference type="GO" id="GO:0005634">
    <property type="term" value="C:nucleus"/>
    <property type="evidence" value="ECO:0007669"/>
    <property type="project" value="UniProtKB-SubCell"/>
</dbReference>
<dbReference type="InterPro" id="IPR037525">
    <property type="entry name" value="Velvet_dom"/>
</dbReference>
<evidence type="ECO:0000256" key="2">
    <source>
        <dbReference type="ARBA" id="ARBA00023015"/>
    </source>
</evidence>
<keyword evidence="4" id="KW-0539">Nucleus</keyword>
<dbReference type="PANTHER" id="PTHR33572:SF3">
    <property type="entry name" value="VELVET COMPLEX SUBUNIT B"/>
    <property type="match status" value="1"/>
</dbReference>
<dbReference type="InterPro" id="IPR021740">
    <property type="entry name" value="Velvet"/>
</dbReference>
<dbReference type="PANTHER" id="PTHR33572">
    <property type="entry name" value="SPORE DEVELOPMENT REGULATOR VOSA"/>
    <property type="match status" value="1"/>
</dbReference>
<evidence type="ECO:0000256" key="5">
    <source>
        <dbReference type="SAM" id="MobiDB-lite"/>
    </source>
</evidence>
<sequence>MLSSSPSTEVRGGDQPQHQLSADARVDVAFFTATCRLFSADMDAEMDLIQQRPSADSPPQGSAAEAVGGSDSGMQSLARSDSADGSESGLALPFLGQATASTANIMAFSAGGGSGGGSGFACDGSDGPPCAVQNLIGTTVATGSKLQGLDGSPGVFFVFPDLSIRKDGEYRLQFSFVDLRSETGDLITTQTQIQATAFSDAFRVYSAKQFPGMIESTALSKHIARQGVKIPVRKEAGKGGAGTDADL</sequence>
<name>A0A9W7YA13_9FUNG</name>
<evidence type="ECO:0000313" key="8">
    <source>
        <dbReference type="Proteomes" id="UP001143981"/>
    </source>
</evidence>
<feature type="region of interest" description="Disordered" evidence="5">
    <location>
        <begin position="1"/>
        <end position="22"/>
    </location>
</feature>
<organism evidence="7 8">
    <name type="scientific">Coemansia biformis</name>
    <dbReference type="NCBI Taxonomy" id="1286918"/>
    <lineage>
        <taxon>Eukaryota</taxon>
        <taxon>Fungi</taxon>
        <taxon>Fungi incertae sedis</taxon>
        <taxon>Zoopagomycota</taxon>
        <taxon>Kickxellomycotina</taxon>
        <taxon>Kickxellomycetes</taxon>
        <taxon>Kickxellales</taxon>
        <taxon>Kickxellaceae</taxon>
        <taxon>Coemansia</taxon>
    </lineage>
</organism>
<reference evidence="7" key="1">
    <citation type="submission" date="2022-07" db="EMBL/GenBank/DDBJ databases">
        <title>Phylogenomic reconstructions and comparative analyses of Kickxellomycotina fungi.</title>
        <authorList>
            <person name="Reynolds N.K."/>
            <person name="Stajich J.E."/>
            <person name="Barry K."/>
            <person name="Grigoriev I.V."/>
            <person name="Crous P."/>
            <person name="Smith M.E."/>
        </authorList>
    </citation>
    <scope>NUCLEOTIDE SEQUENCE</scope>
    <source>
        <strain evidence="7">BCRC 34381</strain>
    </source>
</reference>
<accession>A0A9W7YA13</accession>
<keyword evidence="8" id="KW-1185">Reference proteome</keyword>
<dbReference type="EMBL" id="JANBOI010000122">
    <property type="protein sequence ID" value="KAJ1733687.1"/>
    <property type="molecule type" value="Genomic_DNA"/>
</dbReference>
<evidence type="ECO:0000256" key="4">
    <source>
        <dbReference type="ARBA" id="ARBA00023242"/>
    </source>
</evidence>
<feature type="region of interest" description="Disordered" evidence="5">
    <location>
        <begin position="52"/>
        <end position="85"/>
    </location>
</feature>
<protein>
    <recommendedName>
        <fullName evidence="6">Velvet domain-containing protein</fullName>
    </recommendedName>
</protein>
<feature type="domain" description="Velvet" evidence="6">
    <location>
        <begin position="1"/>
        <end position="233"/>
    </location>
</feature>
<dbReference type="Gene3D" id="2.60.40.3960">
    <property type="entry name" value="Velvet domain"/>
    <property type="match status" value="1"/>
</dbReference>
<dbReference type="AlphaFoldDB" id="A0A9W7YA13"/>
<dbReference type="Pfam" id="PF11754">
    <property type="entry name" value="Velvet"/>
    <property type="match status" value="1"/>
</dbReference>
<evidence type="ECO:0000256" key="1">
    <source>
        <dbReference type="ARBA" id="ARBA00004123"/>
    </source>
</evidence>
<evidence type="ECO:0000256" key="3">
    <source>
        <dbReference type="ARBA" id="ARBA00023163"/>
    </source>
</evidence>
<evidence type="ECO:0000259" key="6">
    <source>
        <dbReference type="PROSITE" id="PS51821"/>
    </source>
</evidence>
<evidence type="ECO:0000313" key="7">
    <source>
        <dbReference type="EMBL" id="KAJ1733687.1"/>
    </source>
</evidence>
<comment type="caution">
    <text evidence="7">The sequence shown here is derived from an EMBL/GenBank/DDBJ whole genome shotgun (WGS) entry which is preliminary data.</text>
</comment>